<keyword evidence="3" id="KW-1185">Reference proteome</keyword>
<gene>
    <name evidence="2" type="ORF">ACFOEK_19135</name>
</gene>
<protein>
    <submittedName>
        <fullName evidence="2">Uncharacterized protein</fullName>
    </submittedName>
</protein>
<evidence type="ECO:0000313" key="3">
    <source>
        <dbReference type="Proteomes" id="UP001595476"/>
    </source>
</evidence>
<evidence type="ECO:0000256" key="1">
    <source>
        <dbReference type="SAM" id="SignalP"/>
    </source>
</evidence>
<dbReference type="RefSeq" id="WP_386723075.1">
    <property type="nucleotide sequence ID" value="NZ_JBHRSZ010000007.1"/>
</dbReference>
<feature type="chain" id="PRO_5045416264" evidence="1">
    <location>
        <begin position="21"/>
        <end position="428"/>
    </location>
</feature>
<keyword evidence="1" id="KW-0732">Signal</keyword>
<dbReference type="EMBL" id="JBHRSZ010000007">
    <property type="protein sequence ID" value="MFC3153161.1"/>
    <property type="molecule type" value="Genomic_DNA"/>
</dbReference>
<organism evidence="2 3">
    <name type="scientific">Litoribrevibacter euphylliae</name>
    <dbReference type="NCBI Taxonomy" id="1834034"/>
    <lineage>
        <taxon>Bacteria</taxon>
        <taxon>Pseudomonadati</taxon>
        <taxon>Pseudomonadota</taxon>
        <taxon>Gammaproteobacteria</taxon>
        <taxon>Oceanospirillales</taxon>
        <taxon>Oceanospirillaceae</taxon>
        <taxon>Litoribrevibacter</taxon>
    </lineage>
</organism>
<proteinExistence type="predicted"/>
<feature type="signal peptide" evidence="1">
    <location>
        <begin position="1"/>
        <end position="20"/>
    </location>
</feature>
<reference evidence="3" key="1">
    <citation type="journal article" date="2019" name="Int. J. Syst. Evol. Microbiol.">
        <title>The Global Catalogue of Microorganisms (GCM) 10K type strain sequencing project: providing services to taxonomists for standard genome sequencing and annotation.</title>
        <authorList>
            <consortium name="The Broad Institute Genomics Platform"/>
            <consortium name="The Broad Institute Genome Sequencing Center for Infectious Disease"/>
            <person name="Wu L."/>
            <person name="Ma J."/>
        </authorList>
    </citation>
    <scope>NUCLEOTIDE SEQUENCE [LARGE SCALE GENOMIC DNA]</scope>
    <source>
        <strain evidence="3">KCTC 52438</strain>
    </source>
</reference>
<comment type="caution">
    <text evidence="2">The sequence shown here is derived from an EMBL/GenBank/DDBJ whole genome shotgun (WGS) entry which is preliminary data.</text>
</comment>
<name>A0ABV7HNU3_9GAMM</name>
<evidence type="ECO:0000313" key="2">
    <source>
        <dbReference type="EMBL" id="MFC3153161.1"/>
    </source>
</evidence>
<accession>A0ABV7HNU3</accession>
<sequence length="428" mass="46623">MNFAPLLTFPLLFLVQFSQAQMVAIEDEALSEYTGQAFITIDEPDPIVQDTTTYKYTRINLGMDIETILTQDEVKLGVYDDPRDITGTGVDIHMTDLGLGTYFNPHDYFQVDSNGDIVYGSDGLPKPDSSRFPINPKTGQQFTAADAGAPMPFQIKDPYVEFAFKEENGVQSLAGMRVGYGGAKGVMTSNMLSMTGNQDVIISDTAKALGTQNPEGFFGFLLKYVSPLLLGDSTLATRAVLQQGPNDPNPGQKLDYRATHIGVEDGYKFVTKAQDVGVFNWFLLKTSMDLFAPPETGAETVCTTRNSLGSCTGGDINLYTNGCELVGMDTCFPLTKYQSIDVGNGDFARGMFLGIQAEDVPWRTDVFVSDNITDPTVPGEYVEGVMTAAQGFYMNIPTGGIQLDLKEATTYGLPRHSTRYTDASLGLF</sequence>
<dbReference type="Proteomes" id="UP001595476">
    <property type="component" value="Unassembled WGS sequence"/>
</dbReference>